<feature type="domain" description="DUF1659" evidence="1">
    <location>
        <begin position="3"/>
        <end position="67"/>
    </location>
</feature>
<organism evidence="2 4">
    <name type="scientific">Alkalihalobacillus alcalophilus ATCC 27647 = CGMCC 1.3604</name>
    <dbReference type="NCBI Taxonomy" id="1218173"/>
    <lineage>
        <taxon>Bacteria</taxon>
        <taxon>Bacillati</taxon>
        <taxon>Bacillota</taxon>
        <taxon>Bacilli</taxon>
        <taxon>Bacillales</taxon>
        <taxon>Bacillaceae</taxon>
        <taxon>Alkalihalobacillus</taxon>
    </lineage>
</organism>
<evidence type="ECO:0000313" key="5">
    <source>
        <dbReference type="Proteomes" id="UP000297014"/>
    </source>
</evidence>
<dbReference type="EMBL" id="ALPT02000045">
    <property type="protein sequence ID" value="KGA96810.1"/>
    <property type="molecule type" value="Genomic_DNA"/>
</dbReference>
<dbReference type="AlphaFoldDB" id="A0A094XDG5"/>
<dbReference type="RefSeq" id="WP_003322834.1">
    <property type="nucleotide sequence ID" value="NZ_ALPT02000045.1"/>
</dbReference>
<dbReference type="OrthoDB" id="2936048at2"/>
<proteinExistence type="predicted"/>
<comment type="caution">
    <text evidence="2">The sequence shown here is derived from an EMBL/GenBank/DDBJ whole genome shotgun (WGS) entry which is preliminary data.</text>
</comment>
<evidence type="ECO:0000313" key="2">
    <source>
        <dbReference type="EMBL" id="KGA96810.1"/>
    </source>
</evidence>
<gene>
    <name evidence="3" type="ORF">AJ85_20970</name>
    <name evidence="2" type="ORF">BALCAV_0213820</name>
</gene>
<evidence type="ECO:0000313" key="3">
    <source>
        <dbReference type="EMBL" id="THG88873.1"/>
    </source>
</evidence>
<keyword evidence="4" id="KW-1185">Reference proteome</keyword>
<evidence type="ECO:0000313" key="4">
    <source>
        <dbReference type="Proteomes" id="UP000002754"/>
    </source>
</evidence>
<reference evidence="2 4" key="1">
    <citation type="journal article" date="2014" name="Genome Announc.">
        <title>Draft Genome Sequence of Bacillus alcalophilus AV1934, a Classic Alkaliphile Isolated from Human Feces in 1934.</title>
        <authorList>
            <person name="Attie O."/>
            <person name="Jayaprakash A."/>
            <person name="Shah H."/>
            <person name="Paulsen I.T."/>
            <person name="Morino M."/>
            <person name="Takahashi Y."/>
            <person name="Narumi I."/>
            <person name="Sachidanandam R."/>
            <person name="Satoh K."/>
            <person name="Ito M."/>
            <person name="Krulwich T.A."/>
        </authorList>
    </citation>
    <scope>NUCLEOTIDE SEQUENCE [LARGE SCALE GENOMIC DNA]</scope>
    <source>
        <strain evidence="2 4">AV1934</strain>
    </source>
</reference>
<accession>A0A094XDG5</accession>
<protein>
    <recommendedName>
        <fullName evidence="1">DUF1659 domain-containing protein</fullName>
    </recommendedName>
</protein>
<dbReference type="EMBL" id="JALP01000300">
    <property type="protein sequence ID" value="THG88873.1"/>
    <property type="molecule type" value="Genomic_DNA"/>
</dbReference>
<sequence>MENQNSRLTITFIVGSDPYGDPVFTTKSFQNVKGEAADVDLVQFVQSFVSLQSLELDSATRTNQYGLI</sequence>
<dbReference type="Proteomes" id="UP000297014">
    <property type="component" value="Unassembled WGS sequence"/>
</dbReference>
<reference evidence="3 5" key="2">
    <citation type="submission" date="2014-01" db="EMBL/GenBank/DDBJ databases">
        <title>Draft genome sequencing of Bacillus alcalophilus CGMCC 1.3604.</title>
        <authorList>
            <person name="Yang J."/>
            <person name="Diao L."/>
            <person name="Yang S."/>
        </authorList>
    </citation>
    <scope>NUCLEOTIDE SEQUENCE [LARGE SCALE GENOMIC DNA]</scope>
    <source>
        <strain evidence="3 5">CGMCC 1.3604</strain>
    </source>
</reference>
<dbReference type="Proteomes" id="UP000002754">
    <property type="component" value="Unassembled WGS sequence"/>
</dbReference>
<dbReference type="InterPro" id="IPR012454">
    <property type="entry name" value="DUF1659"/>
</dbReference>
<evidence type="ECO:0000259" key="1">
    <source>
        <dbReference type="Pfam" id="PF07872"/>
    </source>
</evidence>
<dbReference type="Pfam" id="PF07872">
    <property type="entry name" value="DUF1659"/>
    <property type="match status" value="1"/>
</dbReference>
<name>A0A094XDG5_ALKAL</name>